<gene>
    <name evidence="2" type="ORF">B296_00014574</name>
</gene>
<dbReference type="Proteomes" id="UP000287651">
    <property type="component" value="Unassembled WGS sequence"/>
</dbReference>
<proteinExistence type="predicted"/>
<dbReference type="EMBL" id="AMZH03000305">
    <property type="protein sequence ID" value="RRT84435.1"/>
    <property type="molecule type" value="Genomic_DNA"/>
</dbReference>
<feature type="signal peptide" evidence="1">
    <location>
        <begin position="1"/>
        <end position="32"/>
    </location>
</feature>
<name>A0A427B7I5_ENSVE</name>
<sequence>MDSRTKDCHTGQLATVRYGSLLLPLLLSPSLADTTRNRLVTVEIDHYRPTTAGDDRIDRYQSISRGNGQKQLLLGGTTR</sequence>
<dbReference type="AlphaFoldDB" id="A0A427B7I5"/>
<reference evidence="2 3" key="1">
    <citation type="journal article" date="2014" name="Agronomy (Basel)">
        <title>A Draft Genome Sequence for Ensete ventricosum, the Drought-Tolerant Tree Against Hunger.</title>
        <authorList>
            <person name="Harrison J."/>
            <person name="Moore K.A."/>
            <person name="Paszkiewicz K."/>
            <person name="Jones T."/>
            <person name="Grant M."/>
            <person name="Ambacheew D."/>
            <person name="Muzemil S."/>
            <person name="Studholme D.J."/>
        </authorList>
    </citation>
    <scope>NUCLEOTIDE SEQUENCE [LARGE SCALE GENOMIC DNA]</scope>
</reference>
<accession>A0A427B7I5</accession>
<protein>
    <submittedName>
        <fullName evidence="2">Uncharacterized protein</fullName>
    </submittedName>
</protein>
<comment type="caution">
    <text evidence="2">The sequence shown here is derived from an EMBL/GenBank/DDBJ whole genome shotgun (WGS) entry which is preliminary data.</text>
</comment>
<organism evidence="2 3">
    <name type="scientific">Ensete ventricosum</name>
    <name type="common">Abyssinian banana</name>
    <name type="synonym">Musa ensete</name>
    <dbReference type="NCBI Taxonomy" id="4639"/>
    <lineage>
        <taxon>Eukaryota</taxon>
        <taxon>Viridiplantae</taxon>
        <taxon>Streptophyta</taxon>
        <taxon>Embryophyta</taxon>
        <taxon>Tracheophyta</taxon>
        <taxon>Spermatophyta</taxon>
        <taxon>Magnoliopsida</taxon>
        <taxon>Liliopsida</taxon>
        <taxon>Zingiberales</taxon>
        <taxon>Musaceae</taxon>
        <taxon>Ensete</taxon>
    </lineage>
</organism>
<evidence type="ECO:0000313" key="3">
    <source>
        <dbReference type="Proteomes" id="UP000287651"/>
    </source>
</evidence>
<evidence type="ECO:0000256" key="1">
    <source>
        <dbReference type="SAM" id="SignalP"/>
    </source>
</evidence>
<keyword evidence="1" id="KW-0732">Signal</keyword>
<feature type="chain" id="PRO_5019265585" evidence="1">
    <location>
        <begin position="33"/>
        <end position="79"/>
    </location>
</feature>
<evidence type="ECO:0000313" key="2">
    <source>
        <dbReference type="EMBL" id="RRT84435.1"/>
    </source>
</evidence>